<evidence type="ECO:0000256" key="1">
    <source>
        <dbReference type="SAM" id="MobiDB-lite"/>
    </source>
</evidence>
<keyword evidence="3" id="KW-1185">Reference proteome</keyword>
<feature type="non-terminal residue" evidence="2">
    <location>
        <position position="233"/>
    </location>
</feature>
<proteinExistence type="predicted"/>
<reference evidence="2 3" key="1">
    <citation type="journal article" date="2021" name="BMC Genomics">
        <title>Datura genome reveals duplications of psychoactive alkaloid biosynthetic genes and high mutation rate following tissue culture.</title>
        <authorList>
            <person name="Rajewski A."/>
            <person name="Carter-House D."/>
            <person name="Stajich J."/>
            <person name="Litt A."/>
        </authorList>
    </citation>
    <scope>NUCLEOTIDE SEQUENCE [LARGE SCALE GENOMIC DNA]</scope>
    <source>
        <strain evidence="2">AR-01</strain>
    </source>
</reference>
<evidence type="ECO:0000313" key="3">
    <source>
        <dbReference type="Proteomes" id="UP000823775"/>
    </source>
</evidence>
<comment type="caution">
    <text evidence="2">The sequence shown here is derived from an EMBL/GenBank/DDBJ whole genome shotgun (WGS) entry which is preliminary data.</text>
</comment>
<accession>A0ABS8WQ53</accession>
<feature type="compositionally biased region" description="Basic and acidic residues" evidence="1">
    <location>
        <begin position="123"/>
        <end position="138"/>
    </location>
</feature>
<protein>
    <submittedName>
        <fullName evidence="2">Uncharacterized protein</fullName>
    </submittedName>
</protein>
<sequence length="233" mass="26111">MYTLPSPHQDALPTDYGKLLVLSDHGGGKSLVDEGLSKSKEKSQPKRVNWLNPLLIRSYCTVDIMVRTYSSNTLTKQIGDHDKLVSEYISQSRLHVSLQPGQIVNREVMKLAIAKPPGQPRVRCNEESTRGSNSRHCERGNLQHGNLWLAVRLEGLRLRIYNDEGVGPTQPLAGFIATLVLEDTIVRILSFLKRMSQIGTFLSTSSGSQFRARLDMSPEEQKMLDQFIKLGPL</sequence>
<organism evidence="2 3">
    <name type="scientific">Datura stramonium</name>
    <name type="common">Jimsonweed</name>
    <name type="synonym">Common thornapple</name>
    <dbReference type="NCBI Taxonomy" id="4076"/>
    <lineage>
        <taxon>Eukaryota</taxon>
        <taxon>Viridiplantae</taxon>
        <taxon>Streptophyta</taxon>
        <taxon>Embryophyta</taxon>
        <taxon>Tracheophyta</taxon>
        <taxon>Spermatophyta</taxon>
        <taxon>Magnoliopsida</taxon>
        <taxon>eudicotyledons</taxon>
        <taxon>Gunneridae</taxon>
        <taxon>Pentapetalae</taxon>
        <taxon>asterids</taxon>
        <taxon>lamiids</taxon>
        <taxon>Solanales</taxon>
        <taxon>Solanaceae</taxon>
        <taxon>Solanoideae</taxon>
        <taxon>Datureae</taxon>
        <taxon>Datura</taxon>
    </lineage>
</organism>
<name>A0ABS8WQ53_DATST</name>
<gene>
    <name evidence="2" type="ORF">HAX54_000615</name>
</gene>
<feature type="region of interest" description="Disordered" evidence="1">
    <location>
        <begin position="119"/>
        <end position="138"/>
    </location>
</feature>
<dbReference type="EMBL" id="JACEIK010010197">
    <property type="protein sequence ID" value="MCE3215050.1"/>
    <property type="molecule type" value="Genomic_DNA"/>
</dbReference>
<dbReference type="Proteomes" id="UP000823775">
    <property type="component" value="Unassembled WGS sequence"/>
</dbReference>
<evidence type="ECO:0000313" key="2">
    <source>
        <dbReference type="EMBL" id="MCE3215050.1"/>
    </source>
</evidence>